<dbReference type="PANTHER" id="PTHR30085">
    <property type="entry name" value="AMINO ACID ABC TRANSPORTER PERMEASE"/>
    <property type="match status" value="1"/>
</dbReference>
<feature type="region of interest" description="Disordered" evidence="4">
    <location>
        <begin position="276"/>
        <end position="298"/>
    </location>
</feature>
<gene>
    <name evidence="6" type="ORF">SEMRO_2784_G336990.1</name>
</gene>
<evidence type="ECO:0000256" key="2">
    <source>
        <dbReference type="ARBA" id="ARBA00022448"/>
    </source>
</evidence>
<comment type="similarity">
    <text evidence="1">Belongs to the bacterial solute-binding protein 3 family.</text>
</comment>
<dbReference type="GO" id="GO:0006865">
    <property type="term" value="P:amino acid transport"/>
    <property type="evidence" value="ECO:0007669"/>
    <property type="project" value="TreeGrafter"/>
</dbReference>
<keyword evidence="5" id="KW-1133">Transmembrane helix</keyword>
<evidence type="ECO:0000256" key="5">
    <source>
        <dbReference type="SAM" id="Phobius"/>
    </source>
</evidence>
<keyword evidence="2" id="KW-0813">Transport</keyword>
<feature type="region of interest" description="Disordered" evidence="4">
    <location>
        <begin position="154"/>
        <end position="175"/>
    </location>
</feature>
<reference evidence="6" key="1">
    <citation type="submission" date="2020-06" db="EMBL/GenBank/DDBJ databases">
        <authorList>
            <consortium name="Plant Systems Biology data submission"/>
        </authorList>
    </citation>
    <scope>NUCLEOTIDE SEQUENCE</scope>
    <source>
        <strain evidence="6">D6</strain>
    </source>
</reference>
<keyword evidence="5" id="KW-0472">Membrane</keyword>
<evidence type="ECO:0000313" key="6">
    <source>
        <dbReference type="EMBL" id="CAB9530197.1"/>
    </source>
</evidence>
<evidence type="ECO:0000313" key="7">
    <source>
        <dbReference type="Proteomes" id="UP001153069"/>
    </source>
</evidence>
<dbReference type="Proteomes" id="UP001153069">
    <property type="component" value="Unassembled WGS sequence"/>
</dbReference>
<sequence>MTGTTQHQQQTETSRPKEDAKAAEAAMMNHSGHNTPTKTKAPMVDANAAEDKVVGAVSAVSKGPADQPRASTSSVGSKTSSSKRETSSHNKRESDARHPFLQELVESSDDGEGEEGATTTVVPSKKQESLVTPSAVPASQALNPGAFAVENSMASMSPRPQSEQGDEEQVGSQSNTFVTTSVTARLVTDEDDNERLREELERMKSAPTAEVVQPEEDKGVSKNKIWAIIAISVLVITVVIIIVASVLASGGDNSASASHSGDHEDMFDEEPALVGSSTIAPTSTPPSSTTTSSSATTTELHQSTLATVLERGFIRCRVSSLEQMEGTGLSLDLCRALSAALFHGDPDRTDMPHYVFRDMWGAIANGTVDVSTGPVTFHMGRDVFMPFSRKPMSFSRPWYYTGVAVAGEAEMVECANRGDTLTGVCKDLVVCTNEGTTTTEVIRDHLDGSGIHFVVDSVDMFEELAQGKCNVLSGEPESIYESRVREAGYTGEYVVSDTLLSKEPLAILTRGDDPAWTDFVNAVLQALLTAEAENITQANANMFPQTSLFGDDFRDMFRDTIAAVGNWGEMFDRSLGLVVERSGPNLLNLDVQNASGLMFSPPLSDLDFNRQFQQEPVPAVLANDTLEAVGNRKYLRCGIFINRPGFADQTSVGAAAKFSGLDIDLCGCLSAALFADPNMVQVEFVPLVDEVAGFMALSDDRVDVVFGVEYTLEADIQEPTTKEGYEFSPVYFYGEDGEMLTMVTNQNSTQWSDFVRWTIYGLIYAEEHNISTEDAATMPSVDLFGPEYAQMLRLMVLNFGNYGDLYERNLEGLIPRQGHNKLNDGSTPLIHPLPIEYFV</sequence>
<name>A0A9N8EXZ4_9STRA</name>
<feature type="compositionally biased region" description="Basic and acidic residues" evidence="4">
    <location>
        <begin position="82"/>
        <end position="100"/>
    </location>
</feature>
<evidence type="ECO:0000256" key="1">
    <source>
        <dbReference type="ARBA" id="ARBA00010333"/>
    </source>
</evidence>
<protein>
    <submittedName>
        <fullName evidence="6">Amino-acid ABC transporter-binding protein YhdW</fullName>
    </submittedName>
</protein>
<dbReference type="EMBL" id="CAICTM010002782">
    <property type="protein sequence ID" value="CAB9530197.1"/>
    <property type="molecule type" value="Genomic_DNA"/>
</dbReference>
<dbReference type="AlphaFoldDB" id="A0A9N8EXZ4"/>
<keyword evidence="7" id="KW-1185">Reference proteome</keyword>
<feature type="transmembrane region" description="Helical" evidence="5">
    <location>
        <begin position="225"/>
        <end position="248"/>
    </location>
</feature>
<evidence type="ECO:0000256" key="4">
    <source>
        <dbReference type="SAM" id="MobiDB-lite"/>
    </source>
</evidence>
<evidence type="ECO:0000256" key="3">
    <source>
        <dbReference type="ARBA" id="ARBA00022729"/>
    </source>
</evidence>
<comment type="caution">
    <text evidence="6">The sequence shown here is derived from an EMBL/GenBank/DDBJ whole genome shotgun (WGS) entry which is preliminary data.</text>
</comment>
<dbReference type="InterPro" id="IPR051455">
    <property type="entry name" value="Bact_solute-bind_prot3"/>
</dbReference>
<accession>A0A9N8EXZ4</accession>
<feature type="region of interest" description="Disordered" evidence="4">
    <location>
        <begin position="1"/>
        <end position="142"/>
    </location>
</feature>
<keyword evidence="3" id="KW-0732">Signal</keyword>
<dbReference type="PANTHER" id="PTHR30085:SF6">
    <property type="entry name" value="ABC TRANSPORTER GLUTAMINE-BINDING PROTEIN GLNH"/>
    <property type="match status" value="1"/>
</dbReference>
<dbReference type="OrthoDB" id="10056896at2759"/>
<dbReference type="SUPFAM" id="SSF53850">
    <property type="entry name" value="Periplasmic binding protein-like II"/>
    <property type="match status" value="2"/>
</dbReference>
<feature type="compositionally biased region" description="Acidic residues" evidence="4">
    <location>
        <begin position="106"/>
        <end position="115"/>
    </location>
</feature>
<dbReference type="Gene3D" id="3.40.190.10">
    <property type="entry name" value="Periplasmic binding protein-like II"/>
    <property type="match status" value="3"/>
</dbReference>
<feature type="compositionally biased region" description="Low complexity" evidence="4">
    <location>
        <begin position="71"/>
        <end position="80"/>
    </location>
</feature>
<keyword evidence="5" id="KW-0812">Transmembrane</keyword>
<feature type="compositionally biased region" description="Low complexity" evidence="4">
    <location>
        <begin position="1"/>
        <end position="13"/>
    </location>
</feature>
<feature type="compositionally biased region" description="Polar residues" evidence="4">
    <location>
        <begin position="154"/>
        <end position="163"/>
    </location>
</feature>
<organism evidence="6 7">
    <name type="scientific">Seminavis robusta</name>
    <dbReference type="NCBI Taxonomy" id="568900"/>
    <lineage>
        <taxon>Eukaryota</taxon>
        <taxon>Sar</taxon>
        <taxon>Stramenopiles</taxon>
        <taxon>Ochrophyta</taxon>
        <taxon>Bacillariophyta</taxon>
        <taxon>Bacillariophyceae</taxon>
        <taxon>Bacillariophycidae</taxon>
        <taxon>Naviculales</taxon>
        <taxon>Naviculaceae</taxon>
        <taxon>Seminavis</taxon>
    </lineage>
</organism>
<proteinExistence type="inferred from homology"/>